<dbReference type="Gene3D" id="3.40.1800.20">
    <property type="match status" value="1"/>
</dbReference>
<comment type="caution">
    <text evidence="12">The sequence shown here is derived from an EMBL/GenBank/DDBJ whole genome shotgun (WGS) entry which is preliminary data.</text>
</comment>
<dbReference type="EMBL" id="JBEUOH010000002">
    <property type="protein sequence ID" value="KAL0901542.1"/>
    <property type="molecule type" value="Genomic_DNA"/>
</dbReference>
<feature type="domain" description="C2H2-type" evidence="10">
    <location>
        <begin position="502"/>
        <end position="529"/>
    </location>
</feature>
<keyword evidence="4 8" id="KW-0863">Zinc-finger</keyword>
<name>A0ABR3IKD3_LOXSC</name>
<dbReference type="PROSITE" id="PS50157">
    <property type="entry name" value="ZINC_FINGER_C2H2_2"/>
    <property type="match status" value="7"/>
</dbReference>
<feature type="domain" description="C2H2-type" evidence="10">
    <location>
        <begin position="558"/>
        <end position="586"/>
    </location>
</feature>
<evidence type="ECO:0000256" key="9">
    <source>
        <dbReference type="PROSITE-ProRule" id="PRU01263"/>
    </source>
</evidence>
<keyword evidence="2 9" id="KW-0479">Metal-binding</keyword>
<dbReference type="SUPFAM" id="SSF57716">
    <property type="entry name" value="Glucocorticoid receptor-like (DNA-binding domain)"/>
    <property type="match status" value="1"/>
</dbReference>
<evidence type="ECO:0000256" key="3">
    <source>
        <dbReference type="ARBA" id="ARBA00022737"/>
    </source>
</evidence>
<dbReference type="SMART" id="SM00868">
    <property type="entry name" value="zf-AD"/>
    <property type="match status" value="1"/>
</dbReference>
<sequence>MNMAMNLKELCRLCAKKDDFTKDLFDGNNKSVLKLTKDLVQISIHENDDLPTKICLNCEEKMVSFQLFVLECYKAQETLKNLCYELSDDIRVKLEAEIDFGGPVVKSEVKDELLNEDVVLCEINNENVITDLEKSNDFHDFSHQDDDDTDDDYMDNVTLASLKEEKVNDLVNVIEAKGKTSKQEKTKRYKKKPSSEDSAEVEKVLKKSGWKVRDFVKLQCDVCDLKIKSWSDLRLHYYKAHKSKPSVNCVCGFVIRSKSVLYKHVSDHKLQSQKSSSADNDSKTEEDAKYSSLKIYDFVTFNCTVCQKKCSSWYTLKSHSERLHKIAPVVQCVCGITLKSKSVLYKHIQDHKNPNMLCCDKCPRITKTVEALNKHKMRHIPKSERKFICGTCNKIFITKDALKSHERSHIPIEDRKIYHCGICELKFTTRSSAASHKRVVHDKIKSYVCDLCGYACGTNGELRQHRAIHSDDKPFVCKTCSKPFKTHSNLKTHMDTHEDTSYQCYVCNRVLNSRRTLRKHLLVHEEKCRHVCSYCHKAFKRRQTLKVHLYTHTGDKPLTCKWCDERFAYASTLRSHRLRCHPDKMAAQAASNAYSTYAHHSSVPMPAQEITITNYIKNDVTANAVNIAANAVNIAKNEAEAM</sequence>
<evidence type="ECO:0000259" key="10">
    <source>
        <dbReference type="PROSITE" id="PS50157"/>
    </source>
</evidence>
<accession>A0ABR3IKD3</accession>
<dbReference type="Proteomes" id="UP001549920">
    <property type="component" value="Unassembled WGS sequence"/>
</dbReference>
<feature type="domain" description="ZAD" evidence="11">
    <location>
        <begin position="9"/>
        <end position="82"/>
    </location>
</feature>
<dbReference type="PROSITE" id="PS00028">
    <property type="entry name" value="ZINC_FINGER_C2H2_1"/>
    <property type="match status" value="9"/>
</dbReference>
<keyword evidence="5 9" id="KW-0862">Zinc</keyword>
<dbReference type="Pfam" id="PF00096">
    <property type="entry name" value="zf-C2H2"/>
    <property type="match status" value="4"/>
</dbReference>
<dbReference type="InterPro" id="IPR036236">
    <property type="entry name" value="Znf_C2H2_sf"/>
</dbReference>
<evidence type="ECO:0000259" key="11">
    <source>
        <dbReference type="PROSITE" id="PS51915"/>
    </source>
</evidence>
<evidence type="ECO:0000256" key="2">
    <source>
        <dbReference type="ARBA" id="ARBA00022723"/>
    </source>
</evidence>
<comment type="subcellular location">
    <subcellularLocation>
        <location evidence="1">Nucleus</location>
    </subcellularLocation>
</comment>
<feature type="domain" description="C2H2-type" evidence="10">
    <location>
        <begin position="387"/>
        <end position="409"/>
    </location>
</feature>
<evidence type="ECO:0000256" key="5">
    <source>
        <dbReference type="ARBA" id="ARBA00022833"/>
    </source>
</evidence>
<evidence type="ECO:0000256" key="6">
    <source>
        <dbReference type="ARBA" id="ARBA00023125"/>
    </source>
</evidence>
<keyword evidence="7" id="KW-0539">Nucleus</keyword>
<feature type="binding site" evidence="9">
    <location>
        <position position="11"/>
    </location>
    <ligand>
        <name>Zn(2+)</name>
        <dbReference type="ChEBI" id="CHEBI:29105"/>
    </ligand>
</feature>
<dbReference type="Pfam" id="PF12874">
    <property type="entry name" value="zf-met"/>
    <property type="match status" value="1"/>
</dbReference>
<evidence type="ECO:0000256" key="1">
    <source>
        <dbReference type="ARBA" id="ARBA00004123"/>
    </source>
</evidence>
<feature type="binding site" evidence="9">
    <location>
        <position position="14"/>
    </location>
    <ligand>
        <name>Zn(2+)</name>
        <dbReference type="ChEBI" id="CHEBI:29105"/>
    </ligand>
</feature>
<dbReference type="Gene3D" id="3.30.160.60">
    <property type="entry name" value="Classic Zinc Finger"/>
    <property type="match status" value="7"/>
</dbReference>
<feature type="binding site" evidence="9">
    <location>
        <position position="58"/>
    </location>
    <ligand>
        <name>Zn(2+)</name>
        <dbReference type="ChEBI" id="CHEBI:29105"/>
    </ligand>
</feature>
<dbReference type="SUPFAM" id="SSF57667">
    <property type="entry name" value="beta-beta-alpha zinc fingers"/>
    <property type="match status" value="5"/>
</dbReference>
<keyword evidence="6" id="KW-0238">DNA-binding</keyword>
<dbReference type="InterPro" id="IPR013087">
    <property type="entry name" value="Znf_C2H2_type"/>
</dbReference>
<protein>
    <submittedName>
        <fullName evidence="12">Uncharacterized protein</fullName>
    </submittedName>
</protein>
<keyword evidence="3" id="KW-0677">Repeat</keyword>
<evidence type="ECO:0000256" key="8">
    <source>
        <dbReference type="PROSITE-ProRule" id="PRU00042"/>
    </source>
</evidence>
<dbReference type="SMART" id="SM00355">
    <property type="entry name" value="ZnF_C2H2"/>
    <property type="match status" value="12"/>
</dbReference>
<evidence type="ECO:0000313" key="13">
    <source>
        <dbReference type="Proteomes" id="UP001549920"/>
    </source>
</evidence>
<dbReference type="PROSITE" id="PS51915">
    <property type="entry name" value="ZAD"/>
    <property type="match status" value="1"/>
</dbReference>
<evidence type="ECO:0000313" key="12">
    <source>
        <dbReference type="EMBL" id="KAL0901542.1"/>
    </source>
</evidence>
<dbReference type="PANTHER" id="PTHR24390">
    <property type="entry name" value="ZINC FINGER PROTEIN"/>
    <property type="match status" value="1"/>
</dbReference>
<reference evidence="12 13" key="1">
    <citation type="submission" date="2024-06" db="EMBL/GenBank/DDBJ databases">
        <title>A chromosome-level genome assembly of beet webworm, Loxostege sticticalis.</title>
        <authorList>
            <person name="Zhang Y."/>
        </authorList>
    </citation>
    <scope>NUCLEOTIDE SEQUENCE [LARGE SCALE GENOMIC DNA]</scope>
    <source>
        <strain evidence="12">AQ026</strain>
        <tissue evidence="12">Whole body</tissue>
    </source>
</reference>
<proteinExistence type="predicted"/>
<feature type="domain" description="C2H2-type" evidence="10">
    <location>
        <begin position="475"/>
        <end position="502"/>
    </location>
</feature>
<dbReference type="PANTHER" id="PTHR24390:SF159">
    <property type="entry name" value="GROWTH FACTOR INDEPENDENT 1 TRANSCRIPTIONAL REPRESSOR"/>
    <property type="match status" value="1"/>
</dbReference>
<feature type="domain" description="C2H2-type" evidence="10">
    <location>
        <begin position="530"/>
        <end position="557"/>
    </location>
</feature>
<dbReference type="Pfam" id="PF07776">
    <property type="entry name" value="zf-AD"/>
    <property type="match status" value="1"/>
</dbReference>
<gene>
    <name evidence="12" type="ORF">ABMA27_006773</name>
</gene>
<organism evidence="12 13">
    <name type="scientific">Loxostege sticticalis</name>
    <name type="common">Beet webworm moth</name>
    <dbReference type="NCBI Taxonomy" id="481309"/>
    <lineage>
        <taxon>Eukaryota</taxon>
        <taxon>Metazoa</taxon>
        <taxon>Ecdysozoa</taxon>
        <taxon>Arthropoda</taxon>
        <taxon>Hexapoda</taxon>
        <taxon>Insecta</taxon>
        <taxon>Pterygota</taxon>
        <taxon>Neoptera</taxon>
        <taxon>Endopterygota</taxon>
        <taxon>Lepidoptera</taxon>
        <taxon>Glossata</taxon>
        <taxon>Ditrysia</taxon>
        <taxon>Pyraloidea</taxon>
        <taxon>Crambidae</taxon>
        <taxon>Pyraustinae</taxon>
        <taxon>Loxostege</taxon>
    </lineage>
</organism>
<feature type="domain" description="C2H2-type" evidence="10">
    <location>
        <begin position="418"/>
        <end position="446"/>
    </location>
</feature>
<keyword evidence="13" id="KW-1185">Reference proteome</keyword>
<evidence type="ECO:0000256" key="7">
    <source>
        <dbReference type="ARBA" id="ARBA00023242"/>
    </source>
</evidence>
<evidence type="ECO:0000256" key="4">
    <source>
        <dbReference type="ARBA" id="ARBA00022771"/>
    </source>
</evidence>
<feature type="binding site" evidence="9">
    <location>
        <position position="55"/>
    </location>
    <ligand>
        <name>Zn(2+)</name>
        <dbReference type="ChEBI" id="CHEBI:29105"/>
    </ligand>
</feature>
<feature type="domain" description="C2H2-type" evidence="10">
    <location>
        <begin position="447"/>
        <end position="474"/>
    </location>
</feature>
<dbReference type="InterPro" id="IPR012934">
    <property type="entry name" value="Znf_AD"/>
</dbReference>